<keyword evidence="4 6" id="KW-0326">Glycosidase</keyword>
<dbReference type="Pfam" id="PF00331">
    <property type="entry name" value="Glyco_hydro_10"/>
    <property type="match status" value="1"/>
</dbReference>
<evidence type="ECO:0000256" key="3">
    <source>
        <dbReference type="ARBA" id="ARBA00023326"/>
    </source>
</evidence>
<protein>
    <recommendedName>
        <fullName evidence="4">Beta-xylanase</fullName>
        <ecNumber evidence="4">3.2.1.8</ecNumber>
    </recommendedName>
</protein>
<dbReference type="PANTHER" id="PTHR31490:SF1">
    <property type="entry name" value="ENDO-1,4-BETA-XYLANASE 1"/>
    <property type="match status" value="1"/>
</dbReference>
<dbReference type="PROSITE" id="PS51760">
    <property type="entry name" value="GH10_2"/>
    <property type="match status" value="1"/>
</dbReference>
<evidence type="ECO:0000256" key="2">
    <source>
        <dbReference type="ARBA" id="ARBA00023277"/>
    </source>
</evidence>
<dbReference type="InterPro" id="IPR044846">
    <property type="entry name" value="GH10"/>
</dbReference>
<gene>
    <name evidence="6" type="ORF">LX77_00645</name>
</gene>
<evidence type="ECO:0000313" key="7">
    <source>
        <dbReference type="Proteomes" id="UP000248987"/>
    </source>
</evidence>
<dbReference type="Proteomes" id="UP000248987">
    <property type="component" value="Unassembled WGS sequence"/>
</dbReference>
<dbReference type="GO" id="GO:0031176">
    <property type="term" value="F:endo-1,4-beta-xylanase activity"/>
    <property type="evidence" value="ECO:0007669"/>
    <property type="project" value="UniProtKB-EC"/>
</dbReference>
<accession>A0A1A7R402</accession>
<evidence type="ECO:0000256" key="4">
    <source>
        <dbReference type="RuleBase" id="RU361174"/>
    </source>
</evidence>
<dbReference type="GO" id="GO:0045493">
    <property type="term" value="P:xylan catabolic process"/>
    <property type="evidence" value="ECO:0007669"/>
    <property type="project" value="UniProtKB-KW"/>
</dbReference>
<dbReference type="RefSeq" id="WP_066429948.1">
    <property type="nucleotide sequence ID" value="NZ_LZRN01000002.1"/>
</dbReference>
<comment type="caution">
    <text evidence="6">The sequence shown here is derived from an EMBL/GenBank/DDBJ whole genome shotgun (WGS) entry which is preliminary data.</text>
</comment>
<keyword evidence="7" id="KW-1185">Reference proteome</keyword>
<evidence type="ECO:0000256" key="1">
    <source>
        <dbReference type="ARBA" id="ARBA00022801"/>
    </source>
</evidence>
<dbReference type="EC" id="3.2.1.8" evidence="4"/>
<dbReference type="InterPro" id="IPR001000">
    <property type="entry name" value="GH10_dom"/>
</dbReference>
<comment type="similarity">
    <text evidence="4">Belongs to the glycosyl hydrolase 10 (cellulase F) family.</text>
</comment>
<name>A0A1A7R402_9FLAO</name>
<keyword evidence="1 4" id="KW-0378">Hydrolase</keyword>
<keyword evidence="6" id="KW-0858">Xylan degradation</keyword>
<organism evidence="6 7">
    <name type="scientific">Gelidibacter algens</name>
    <dbReference type="NCBI Taxonomy" id="49280"/>
    <lineage>
        <taxon>Bacteria</taxon>
        <taxon>Pseudomonadati</taxon>
        <taxon>Bacteroidota</taxon>
        <taxon>Flavobacteriia</taxon>
        <taxon>Flavobacteriales</taxon>
        <taxon>Flavobacteriaceae</taxon>
        <taxon>Gelidibacter</taxon>
    </lineage>
</organism>
<dbReference type="PANTHER" id="PTHR31490">
    <property type="entry name" value="GLYCOSYL HYDROLASE"/>
    <property type="match status" value="1"/>
</dbReference>
<dbReference type="AlphaFoldDB" id="A0A1A7R402"/>
<dbReference type="OrthoDB" id="1032269at2"/>
<evidence type="ECO:0000259" key="5">
    <source>
        <dbReference type="PROSITE" id="PS51760"/>
    </source>
</evidence>
<sequence>MKTILQDLKQFISEIQPSVSRFQSTLLFVSIFLCSIIKINGQTAEKTSIEKELLAKARQNIEEYRKGDASLVFTDEHGKPIKNIRVEINQITQDFLFGNLCEEIFRLTPEDATKFEEKFISLFNFTELTVKWEPYEPKQGMPQWQKLQQKLDWCKRNNITPKGHTLGWTHLAGTPRWLMKYPFELANDLYKARIQNLVGGFKDQIKIWDVVNEPVNTIPWKMALADTLTTEGKIDDGTRYNVEGITLEQTIPWIEESYKWAAEADKNGDFILNEFFLIAKPDIREKFYQLVKELQKKNTPINGIGIQAHEPRDMWFSPVELIKTYDRMNELGLPLHITEFTPQSSGIPITGGWREGFWTEEAQADFAEQFYILSFGYPSMGSIHWWGLSDRMIWLKGGGLLDKDFNPKPVYTRLHKLIKDEWMTKNLVLKADKNGQISFRGFYGSYQIKITKPDGSSIIIDRHLTENMDNQWFLKI</sequence>
<dbReference type="InterPro" id="IPR017853">
    <property type="entry name" value="GH"/>
</dbReference>
<keyword evidence="3 4" id="KW-0624">Polysaccharide degradation</keyword>
<dbReference type="PRINTS" id="PR00134">
    <property type="entry name" value="GLHYDRLASE10"/>
</dbReference>
<comment type="catalytic activity">
    <reaction evidence="4">
        <text>Endohydrolysis of (1-&gt;4)-beta-D-xylosidic linkages in xylans.</text>
        <dbReference type="EC" id="3.2.1.8"/>
    </reaction>
</comment>
<dbReference type="SUPFAM" id="SSF51445">
    <property type="entry name" value="(Trans)glycosidases"/>
    <property type="match status" value="1"/>
</dbReference>
<proteinExistence type="inferred from homology"/>
<keyword evidence="2 4" id="KW-0119">Carbohydrate metabolism</keyword>
<dbReference type="Gene3D" id="3.20.20.80">
    <property type="entry name" value="Glycosidases"/>
    <property type="match status" value="1"/>
</dbReference>
<dbReference type="SMART" id="SM00633">
    <property type="entry name" value="Glyco_10"/>
    <property type="match status" value="1"/>
</dbReference>
<dbReference type="EMBL" id="QLLQ01000001">
    <property type="protein sequence ID" value="RAJ28069.1"/>
    <property type="molecule type" value="Genomic_DNA"/>
</dbReference>
<dbReference type="STRING" id="49280.A9996_00965"/>
<reference evidence="6 7" key="1">
    <citation type="submission" date="2018-06" db="EMBL/GenBank/DDBJ databases">
        <title>Genomic Encyclopedia of Archaeal and Bacterial Type Strains, Phase II (KMG-II): from individual species to whole genera.</title>
        <authorList>
            <person name="Goeker M."/>
        </authorList>
    </citation>
    <scope>NUCLEOTIDE SEQUENCE [LARGE SCALE GENOMIC DNA]</scope>
    <source>
        <strain evidence="6 7">DSM 12408</strain>
    </source>
</reference>
<feature type="domain" description="GH10" evidence="5">
    <location>
        <begin position="111"/>
        <end position="417"/>
    </location>
</feature>
<evidence type="ECO:0000313" key="6">
    <source>
        <dbReference type="EMBL" id="RAJ28069.1"/>
    </source>
</evidence>